<sequence length="236" mass="26913">MLNIFFDLDLTLIIRRDIDQVLSGVQLDYLSSQTSNLTVNGSQSFNGVDIVFSPLYQQLHQQLFLNLVLAGSRARFHFITAGSYEQSPTCLALNTFFSNSDRRVQRAINSSDFINRSFLDGLIGRKLDDFEGDPEERNDKLVEALAVAKADYIERVLMSQSVKTRNNMILIDDSEANREIAVKRGFQVINPTDDTYPIIIRTLASAISGDYSFYSFHNHEIKKEILFYNQEADIYT</sequence>
<dbReference type="AlphaFoldDB" id="A0A2V1H4L6"/>
<name>A0A2V1H4L6_9GAMM</name>
<gene>
    <name evidence="1" type="ORF">DC094_01425</name>
</gene>
<dbReference type="Proteomes" id="UP000244906">
    <property type="component" value="Unassembled WGS sequence"/>
</dbReference>
<evidence type="ECO:0000313" key="1">
    <source>
        <dbReference type="EMBL" id="PVZ71715.1"/>
    </source>
</evidence>
<evidence type="ECO:0008006" key="3">
    <source>
        <dbReference type="Google" id="ProtNLM"/>
    </source>
</evidence>
<evidence type="ECO:0000313" key="2">
    <source>
        <dbReference type="Proteomes" id="UP000244906"/>
    </source>
</evidence>
<keyword evidence="2" id="KW-1185">Reference proteome</keyword>
<dbReference type="RefSeq" id="WP_116685304.1">
    <property type="nucleotide sequence ID" value="NZ_CAWNYD010000001.1"/>
</dbReference>
<comment type="caution">
    <text evidence="1">The sequence shown here is derived from an EMBL/GenBank/DDBJ whole genome shotgun (WGS) entry which is preliminary data.</text>
</comment>
<accession>A0A2V1H4L6</accession>
<protein>
    <recommendedName>
        <fullName evidence="3">FCP1 homology domain-containing protein</fullName>
    </recommendedName>
</protein>
<dbReference type="EMBL" id="QDDL01000001">
    <property type="protein sequence ID" value="PVZ71715.1"/>
    <property type="molecule type" value="Genomic_DNA"/>
</dbReference>
<reference evidence="1 2" key="1">
    <citation type="submission" date="2018-04" db="EMBL/GenBank/DDBJ databases">
        <title>Thalassorhabdus spongiae gen. nov., sp. nov., isolated from a marine sponge in South-West Iceland.</title>
        <authorList>
            <person name="Knobloch S."/>
            <person name="Daussin A."/>
            <person name="Johannsson R."/>
            <person name="Marteinsson V.T."/>
        </authorList>
    </citation>
    <scope>NUCLEOTIDE SEQUENCE [LARGE SCALE GENOMIC DNA]</scope>
    <source>
        <strain evidence="1 2">Hp12</strain>
    </source>
</reference>
<proteinExistence type="predicted"/>
<organism evidence="1 2">
    <name type="scientific">Pelagibaculum spongiae</name>
    <dbReference type="NCBI Taxonomy" id="2080658"/>
    <lineage>
        <taxon>Bacteria</taxon>
        <taxon>Pseudomonadati</taxon>
        <taxon>Pseudomonadota</taxon>
        <taxon>Gammaproteobacteria</taxon>
        <taxon>Oceanospirillales</taxon>
        <taxon>Pelagibaculum</taxon>
    </lineage>
</organism>